<organism evidence="2 3">
    <name type="scientific">Sediminicurvatus halobius</name>
    <dbReference type="NCBI Taxonomy" id="2182432"/>
    <lineage>
        <taxon>Bacteria</taxon>
        <taxon>Pseudomonadati</taxon>
        <taxon>Pseudomonadota</taxon>
        <taxon>Gammaproteobacteria</taxon>
        <taxon>Chromatiales</taxon>
        <taxon>Ectothiorhodospiraceae</taxon>
        <taxon>Sediminicurvatus</taxon>
    </lineage>
</organism>
<evidence type="ECO:0000313" key="3">
    <source>
        <dbReference type="Proteomes" id="UP000245474"/>
    </source>
</evidence>
<dbReference type="GO" id="GO:0003677">
    <property type="term" value="F:DNA binding"/>
    <property type="evidence" value="ECO:0007669"/>
    <property type="project" value="UniProtKB-KW"/>
</dbReference>
<gene>
    <name evidence="2" type="ORF">DEM34_03520</name>
</gene>
<dbReference type="EMBL" id="QFFI01000004">
    <property type="protein sequence ID" value="PWG64877.1"/>
    <property type="molecule type" value="Genomic_DNA"/>
</dbReference>
<accession>A0A2U2N729</accession>
<dbReference type="Gene3D" id="1.10.3990.20">
    <property type="entry name" value="protein bp1543"/>
    <property type="match status" value="1"/>
</dbReference>
<dbReference type="InterPro" id="IPR027373">
    <property type="entry name" value="RHH_dom"/>
</dbReference>
<dbReference type="RefSeq" id="WP_109676315.1">
    <property type="nucleotide sequence ID" value="NZ_CP086615.1"/>
</dbReference>
<dbReference type="InterPro" id="IPR038268">
    <property type="entry name" value="RHH_sf"/>
</dbReference>
<dbReference type="AlphaFoldDB" id="A0A2U2N729"/>
<feature type="domain" description="Ribbon-helix-helix" evidence="1">
    <location>
        <begin position="16"/>
        <end position="83"/>
    </location>
</feature>
<evidence type="ECO:0000259" key="1">
    <source>
        <dbReference type="Pfam" id="PF13467"/>
    </source>
</evidence>
<protein>
    <submittedName>
        <fullName evidence="2">DNA-binding protein</fullName>
    </submittedName>
</protein>
<keyword evidence="2" id="KW-0238">DNA-binding</keyword>
<dbReference type="Proteomes" id="UP000245474">
    <property type="component" value="Unassembled WGS sequence"/>
</dbReference>
<reference evidence="2 3" key="1">
    <citation type="submission" date="2018-05" db="EMBL/GenBank/DDBJ databases">
        <title>Spiribacter halobius sp. nov., a moderately halophilic bacterium isolated from marine solar saltern.</title>
        <authorList>
            <person name="Zheng W.-S."/>
            <person name="Lu D.-C."/>
            <person name="Du Z.-J."/>
        </authorList>
    </citation>
    <scope>NUCLEOTIDE SEQUENCE [LARGE SCALE GENOMIC DNA]</scope>
    <source>
        <strain evidence="2 3">E85</strain>
    </source>
</reference>
<name>A0A2U2N729_9GAMM</name>
<dbReference type="OrthoDB" id="5458732at2"/>
<proteinExistence type="predicted"/>
<evidence type="ECO:0000313" key="2">
    <source>
        <dbReference type="EMBL" id="PWG64877.1"/>
    </source>
</evidence>
<comment type="caution">
    <text evidence="2">The sequence shown here is derived from an EMBL/GenBank/DDBJ whole genome shotgun (WGS) entry which is preliminary data.</text>
</comment>
<keyword evidence="3" id="KW-1185">Reference proteome</keyword>
<dbReference type="Pfam" id="PF13467">
    <property type="entry name" value="RHH_4"/>
    <property type="match status" value="1"/>
</dbReference>
<sequence length="104" mass="11594">MCHIYASTDPARYESVTRSVRVHGLVTSVRLETEFWEILEMMASDEGLTAPQFITRLYDEVLVERGEVRNLASLLRVVCAVYLSRRPPAPELDGVAAGFAAHDA</sequence>